<dbReference type="Proteomes" id="UP000761380">
    <property type="component" value="Unassembled WGS sequence"/>
</dbReference>
<dbReference type="EMBL" id="SVBY01000053">
    <property type="protein sequence ID" value="MBE6093060.1"/>
    <property type="molecule type" value="Genomic_DNA"/>
</dbReference>
<sequence length="114" mass="13190">MIVERQEIKEAPRRVRAQIEAGREDSREFICLEKVYLPDYSSETPIVEYKLVELVADSEGEADIIINEFSSKYDYIPVMQQEISFSLEVLGEINKAVSEYKKRPKGEPPAMIIY</sequence>
<gene>
    <name evidence="1" type="ORF">E7201_07865</name>
</gene>
<proteinExistence type="predicted"/>
<reference evidence="1" key="1">
    <citation type="submission" date="2019-04" db="EMBL/GenBank/DDBJ databases">
        <title>Evolution of Biomass-Degrading Anaerobic Consortia Revealed by Metagenomics.</title>
        <authorList>
            <person name="Peng X."/>
        </authorList>
    </citation>
    <scope>NUCLEOTIDE SEQUENCE</scope>
    <source>
        <strain evidence="1">SIG240</strain>
    </source>
</reference>
<protein>
    <submittedName>
        <fullName evidence="1">Uncharacterized protein</fullName>
    </submittedName>
</protein>
<name>A0A927WNG8_SELRU</name>
<comment type="caution">
    <text evidence="1">The sequence shown here is derived from an EMBL/GenBank/DDBJ whole genome shotgun (WGS) entry which is preliminary data.</text>
</comment>
<organism evidence="1 2">
    <name type="scientific">Selenomonas ruminantium</name>
    <dbReference type="NCBI Taxonomy" id="971"/>
    <lineage>
        <taxon>Bacteria</taxon>
        <taxon>Bacillati</taxon>
        <taxon>Bacillota</taxon>
        <taxon>Negativicutes</taxon>
        <taxon>Selenomonadales</taxon>
        <taxon>Selenomonadaceae</taxon>
        <taxon>Selenomonas</taxon>
    </lineage>
</organism>
<evidence type="ECO:0000313" key="1">
    <source>
        <dbReference type="EMBL" id="MBE6093060.1"/>
    </source>
</evidence>
<accession>A0A927WNG8</accession>
<dbReference type="AlphaFoldDB" id="A0A927WNG8"/>
<evidence type="ECO:0000313" key="2">
    <source>
        <dbReference type="Proteomes" id="UP000761380"/>
    </source>
</evidence>